<evidence type="ECO:0008006" key="3">
    <source>
        <dbReference type="Google" id="ProtNLM"/>
    </source>
</evidence>
<dbReference type="OrthoDB" id="3479408at2"/>
<dbReference type="Gene3D" id="1.10.1220.10">
    <property type="entry name" value="Met repressor-like"/>
    <property type="match status" value="1"/>
</dbReference>
<dbReference type="CDD" id="cd22231">
    <property type="entry name" value="RHH_NikR_HicB-like"/>
    <property type="match status" value="1"/>
</dbReference>
<evidence type="ECO:0000313" key="2">
    <source>
        <dbReference type="Proteomes" id="UP000293995"/>
    </source>
</evidence>
<organism evidence="1 2">
    <name type="scientific">Microbacterium protaetiae</name>
    <dbReference type="NCBI Taxonomy" id="2509458"/>
    <lineage>
        <taxon>Bacteria</taxon>
        <taxon>Bacillati</taxon>
        <taxon>Actinomycetota</taxon>
        <taxon>Actinomycetes</taxon>
        <taxon>Micrococcales</taxon>
        <taxon>Microbacteriaceae</taxon>
        <taxon>Microbacterium</taxon>
    </lineage>
</organism>
<dbReference type="SUPFAM" id="SSF47598">
    <property type="entry name" value="Ribbon-helix-helix"/>
    <property type="match status" value="1"/>
</dbReference>
<reference evidence="1 2" key="1">
    <citation type="submission" date="2019-01" db="EMBL/GenBank/DDBJ databases">
        <title>Genome sequencing of strain DFW100M-13.</title>
        <authorList>
            <person name="Heo J."/>
            <person name="Kim S.-J."/>
            <person name="Kim J.-S."/>
            <person name="Hong S.-B."/>
            <person name="Kwon S.-W."/>
        </authorList>
    </citation>
    <scope>NUCLEOTIDE SEQUENCE [LARGE SCALE GENOMIC DNA]</scope>
    <source>
        <strain evidence="1 2">DFW100M-13</strain>
    </source>
</reference>
<gene>
    <name evidence="1" type="ORF">ET475_06285</name>
</gene>
<dbReference type="EMBL" id="CP035494">
    <property type="protein sequence ID" value="QAY59636.1"/>
    <property type="molecule type" value="Genomic_DNA"/>
</dbReference>
<dbReference type="RefSeq" id="WP_129387356.1">
    <property type="nucleotide sequence ID" value="NZ_CP035494.1"/>
</dbReference>
<keyword evidence="2" id="KW-1185">Reference proteome</keyword>
<evidence type="ECO:0000313" key="1">
    <source>
        <dbReference type="EMBL" id="QAY59636.1"/>
    </source>
</evidence>
<dbReference type="Proteomes" id="UP000293995">
    <property type="component" value="Chromosome"/>
</dbReference>
<accession>A0A4P6ED70</accession>
<proteinExistence type="predicted"/>
<dbReference type="AlphaFoldDB" id="A0A4P6ED70"/>
<dbReference type="KEGG" id="mprt:ET475_06285"/>
<name>A0A4P6ED70_9MICO</name>
<sequence>MAAKTVGIAVSDDLRPALDEVVEHFGHGNRSEFLRMAVRDYQGRLRLERMNEIRDRARDERGGRRYSTDEVLDLIRDSAAS</sequence>
<dbReference type="InterPro" id="IPR013321">
    <property type="entry name" value="Arc_rbn_hlx_hlx"/>
</dbReference>
<protein>
    <recommendedName>
        <fullName evidence="3">Ribbon-helix-helix protein, CopG family</fullName>
    </recommendedName>
</protein>
<dbReference type="GO" id="GO:0006355">
    <property type="term" value="P:regulation of DNA-templated transcription"/>
    <property type="evidence" value="ECO:0007669"/>
    <property type="project" value="InterPro"/>
</dbReference>
<dbReference type="InterPro" id="IPR010985">
    <property type="entry name" value="Ribbon_hlx_hlx"/>
</dbReference>